<dbReference type="Gene3D" id="3.10.450.530">
    <property type="entry name" value="Ribonuclease toxin, BrnT, of type II toxin-antitoxin system"/>
    <property type="match status" value="1"/>
</dbReference>
<accession>Q30QH5</accession>
<dbReference type="InterPro" id="IPR038573">
    <property type="entry name" value="BrnT_sf"/>
</dbReference>
<organism evidence="1 2">
    <name type="scientific">Sulfurimonas denitrificans (strain ATCC 33889 / DSM 1251)</name>
    <name type="common">Thiomicrospira denitrificans (strain ATCC 33889 / DSM 1251)</name>
    <dbReference type="NCBI Taxonomy" id="326298"/>
    <lineage>
        <taxon>Bacteria</taxon>
        <taxon>Pseudomonadati</taxon>
        <taxon>Campylobacterota</taxon>
        <taxon>Epsilonproteobacteria</taxon>
        <taxon>Campylobacterales</taxon>
        <taxon>Sulfurimonadaceae</taxon>
        <taxon>Sulfurimonas</taxon>
    </lineage>
</organism>
<name>Q30QH5_SULDN</name>
<dbReference type="AlphaFoldDB" id="Q30QH5"/>
<dbReference type="OrthoDB" id="9798158at2"/>
<evidence type="ECO:0008006" key="3">
    <source>
        <dbReference type="Google" id="ProtNLM"/>
    </source>
</evidence>
<evidence type="ECO:0000313" key="1">
    <source>
        <dbReference type="EMBL" id="ABB44756.1"/>
    </source>
</evidence>
<dbReference type="eggNOG" id="COG2929">
    <property type="taxonomic scope" value="Bacteria"/>
</dbReference>
<dbReference type="EMBL" id="CP000153">
    <property type="protein sequence ID" value="ABB44756.1"/>
    <property type="molecule type" value="Genomic_DNA"/>
</dbReference>
<dbReference type="RefSeq" id="WP_011373108.1">
    <property type="nucleotide sequence ID" value="NC_007575.1"/>
</dbReference>
<gene>
    <name evidence="1" type="ordered locus">Suden_1479</name>
</gene>
<protein>
    <recommendedName>
        <fullName evidence="3">BrnT family toxin</fullName>
    </recommendedName>
</protein>
<sequence>MAFECLDLDELVGFEWDDGNILKNEIKHGLKWQIIEEIFFNEPLVLLEDKSHSSDDECRCVVLGYTNEKQLATVIFTKRKNKIRVISARPMSKKEKILYENFTKI</sequence>
<reference evidence="1 2" key="1">
    <citation type="journal article" date="2008" name="Appl. Environ. Microbiol.">
        <title>Genome of the epsilonproteobacterial chemolithoautotroph Sulfurimonas denitrificans.</title>
        <authorList>
            <person name="Sievert S.M."/>
            <person name="Scott K.M."/>
            <person name="Klotz M.G."/>
            <person name="Chain P.S.G."/>
            <person name="Hauser L.J."/>
            <person name="Hemp J."/>
            <person name="Huegler M."/>
            <person name="Land M."/>
            <person name="Lapidus A."/>
            <person name="Larimer F.W."/>
            <person name="Lucas S."/>
            <person name="Malfatti S.A."/>
            <person name="Meyer F."/>
            <person name="Paulsen I.T."/>
            <person name="Ren Q."/>
            <person name="Simon J."/>
            <person name="Bailey K."/>
            <person name="Diaz E."/>
            <person name="Fitzpatrick K.A."/>
            <person name="Glover B."/>
            <person name="Gwatney N."/>
            <person name="Korajkic A."/>
            <person name="Long A."/>
            <person name="Mobberley J.M."/>
            <person name="Pantry S.N."/>
            <person name="Pazder G."/>
            <person name="Peterson S."/>
            <person name="Quintanilla J.D."/>
            <person name="Sprinkle R."/>
            <person name="Stephens J."/>
            <person name="Thomas P."/>
            <person name="Vaughn R."/>
            <person name="Weber M.J."/>
            <person name="Wooten L.L."/>
        </authorList>
    </citation>
    <scope>NUCLEOTIDE SEQUENCE [LARGE SCALE GENOMIC DNA]</scope>
    <source>
        <strain evidence="2">ATCC 33889 / DSM 1251</strain>
    </source>
</reference>
<keyword evidence="2" id="KW-1185">Reference proteome</keyword>
<dbReference type="Proteomes" id="UP000002714">
    <property type="component" value="Chromosome"/>
</dbReference>
<dbReference type="InterPro" id="IPR007460">
    <property type="entry name" value="BrnT_toxin"/>
</dbReference>
<evidence type="ECO:0000313" key="2">
    <source>
        <dbReference type="Proteomes" id="UP000002714"/>
    </source>
</evidence>
<dbReference type="STRING" id="326298.Suden_1479"/>
<dbReference type="HOGENOM" id="CLU_149290_3_0_7"/>
<proteinExistence type="predicted"/>
<dbReference type="Pfam" id="PF04365">
    <property type="entry name" value="BrnT_toxin"/>
    <property type="match status" value="1"/>
</dbReference>
<dbReference type="KEGG" id="tdn:Suden_1479"/>